<comment type="function">
    <text evidence="5">Converts the preformed base xanthine, a product of nucleic acid breakdown, to xanthosine 5'-monophosphate (XMP), so it can be reused for RNA or DNA synthesis.</text>
</comment>
<protein>
    <recommendedName>
        <fullName evidence="5 6">Xanthine phosphoribosyltransferase</fullName>
        <shortName evidence="5">XPRTase</shortName>
        <ecNumber evidence="5 6">2.4.2.22</ecNumber>
    </recommendedName>
</protein>
<dbReference type="PANTHER" id="PTHR43864">
    <property type="entry name" value="HYPOXANTHINE/GUANINE PHOSPHORIBOSYLTRANSFERASE"/>
    <property type="match status" value="1"/>
</dbReference>
<dbReference type="Pfam" id="PF00156">
    <property type="entry name" value="Pribosyltran"/>
    <property type="match status" value="1"/>
</dbReference>
<comment type="catalytic activity">
    <reaction evidence="5">
        <text>XMP + diphosphate = xanthine + 5-phospho-alpha-D-ribose 1-diphosphate</text>
        <dbReference type="Rhea" id="RHEA:10800"/>
        <dbReference type="ChEBI" id="CHEBI:17712"/>
        <dbReference type="ChEBI" id="CHEBI:33019"/>
        <dbReference type="ChEBI" id="CHEBI:57464"/>
        <dbReference type="ChEBI" id="CHEBI:58017"/>
        <dbReference type="EC" id="2.4.2.22"/>
    </reaction>
</comment>
<dbReference type="Gene3D" id="3.40.50.2020">
    <property type="match status" value="1"/>
</dbReference>
<dbReference type="Proteomes" id="UP000539953">
    <property type="component" value="Unassembled WGS sequence"/>
</dbReference>
<evidence type="ECO:0000256" key="5">
    <source>
        <dbReference type="HAMAP-Rule" id="MF_01184"/>
    </source>
</evidence>
<feature type="binding site" evidence="5">
    <location>
        <begin position="127"/>
        <end position="131"/>
    </location>
    <ligand>
        <name>5-phospho-alpha-D-ribose 1-diphosphate</name>
        <dbReference type="ChEBI" id="CHEBI:58017"/>
    </ligand>
</feature>
<keyword evidence="4 5" id="KW-0660">Purine salvage</keyword>
<feature type="binding site" evidence="5">
    <location>
        <position position="27"/>
    </location>
    <ligand>
        <name>xanthine</name>
        <dbReference type="ChEBI" id="CHEBI:17712"/>
    </ligand>
</feature>
<gene>
    <name evidence="5" type="primary">xpt</name>
    <name evidence="8" type="ORF">HNQ47_000602</name>
</gene>
<dbReference type="RefSeq" id="WP_183327400.1">
    <property type="nucleotide sequence ID" value="NZ_JACHHK010000002.1"/>
</dbReference>
<comment type="caution">
    <text evidence="5">Lacks conserved residue(s) required for the propagation of feature annotation.</text>
</comment>
<dbReference type="InterPro" id="IPR010079">
    <property type="entry name" value="Xanthine_PRibTrfase"/>
</dbReference>
<evidence type="ECO:0000256" key="4">
    <source>
        <dbReference type="ARBA" id="ARBA00022726"/>
    </source>
</evidence>
<evidence type="ECO:0000256" key="3">
    <source>
        <dbReference type="ARBA" id="ARBA00022679"/>
    </source>
</evidence>
<name>A0A7W8CY41_9FIRM</name>
<evidence type="ECO:0000313" key="8">
    <source>
        <dbReference type="EMBL" id="MBB5182583.1"/>
    </source>
</evidence>
<evidence type="ECO:0000256" key="1">
    <source>
        <dbReference type="ARBA" id="ARBA00022490"/>
    </source>
</evidence>
<dbReference type="GO" id="GO:0046110">
    <property type="term" value="P:xanthine metabolic process"/>
    <property type="evidence" value="ECO:0007669"/>
    <property type="project" value="UniProtKB-UniRule"/>
</dbReference>
<evidence type="ECO:0000313" key="9">
    <source>
        <dbReference type="Proteomes" id="UP000539953"/>
    </source>
</evidence>
<keyword evidence="2 5" id="KW-0328">Glycosyltransferase</keyword>
<dbReference type="SUPFAM" id="SSF53271">
    <property type="entry name" value="PRTase-like"/>
    <property type="match status" value="1"/>
</dbReference>
<dbReference type="GO" id="GO:0032265">
    <property type="term" value="P:XMP salvage"/>
    <property type="evidence" value="ECO:0007669"/>
    <property type="project" value="UniProtKB-UniRule"/>
</dbReference>
<comment type="subcellular location">
    <subcellularLocation>
        <location evidence="5">Cytoplasm</location>
    </subcellularLocation>
</comment>
<dbReference type="UniPathway" id="UPA00602">
    <property type="reaction ID" value="UER00658"/>
</dbReference>
<dbReference type="NCBIfam" id="NF006671">
    <property type="entry name" value="PRK09219.1"/>
    <property type="match status" value="1"/>
</dbReference>
<dbReference type="HAMAP" id="MF_01184">
    <property type="entry name" value="XPRTase"/>
    <property type="match status" value="1"/>
</dbReference>
<dbReference type="GO" id="GO:0000310">
    <property type="term" value="F:xanthine phosphoribosyltransferase activity"/>
    <property type="evidence" value="ECO:0007669"/>
    <property type="project" value="UniProtKB-UniRule"/>
</dbReference>
<dbReference type="InterPro" id="IPR050118">
    <property type="entry name" value="Pur/Pyrimidine_PRTase"/>
</dbReference>
<dbReference type="PANTHER" id="PTHR43864:SF1">
    <property type="entry name" value="XANTHINE PHOSPHORIBOSYLTRANSFERASE"/>
    <property type="match status" value="1"/>
</dbReference>
<organism evidence="8 9">
    <name type="scientific">Catenisphaera adipataccumulans</name>
    <dbReference type="NCBI Taxonomy" id="700500"/>
    <lineage>
        <taxon>Bacteria</taxon>
        <taxon>Bacillati</taxon>
        <taxon>Bacillota</taxon>
        <taxon>Erysipelotrichia</taxon>
        <taxon>Erysipelotrichales</taxon>
        <taxon>Erysipelotrichaceae</taxon>
        <taxon>Catenisphaera</taxon>
    </lineage>
</organism>
<comment type="pathway">
    <text evidence="5">Purine metabolism; XMP biosynthesis via salvage pathway; XMP from xanthine: step 1/1.</text>
</comment>
<dbReference type="NCBIfam" id="TIGR01744">
    <property type="entry name" value="XPRTase"/>
    <property type="match status" value="1"/>
</dbReference>
<evidence type="ECO:0000256" key="2">
    <source>
        <dbReference type="ARBA" id="ARBA00022676"/>
    </source>
</evidence>
<dbReference type="EMBL" id="JACHHK010000002">
    <property type="protein sequence ID" value="MBB5182583.1"/>
    <property type="molecule type" value="Genomic_DNA"/>
</dbReference>
<dbReference type="InterPro" id="IPR029057">
    <property type="entry name" value="PRTase-like"/>
</dbReference>
<feature type="domain" description="Phosphoribosyltransferase" evidence="7">
    <location>
        <begin position="35"/>
        <end position="145"/>
    </location>
</feature>
<dbReference type="GO" id="GO:0005737">
    <property type="term" value="C:cytoplasm"/>
    <property type="evidence" value="ECO:0007669"/>
    <property type="project" value="UniProtKB-SubCell"/>
</dbReference>
<dbReference type="CDD" id="cd06223">
    <property type="entry name" value="PRTases_typeI"/>
    <property type="match status" value="1"/>
</dbReference>
<sequence length="189" mass="21050">MEKLKQAIETHGKCVSDEVVKVDQIINHQVDCALMDEIGQAFYDYFKAKPIDKVVTIESSGIAPAYACALRLGVPLLIIKKAQPNTMSDPLFAKVFSFTKRKAYSICVEREYLKPGEHLLFIDDFLANGEAFKGAEELARQAGAVIDGVGIVIGKQFQNGQAYLDKHGYDVYTLAPIKEIKDQHIIWAE</sequence>
<proteinExistence type="inferred from homology"/>
<evidence type="ECO:0000259" key="7">
    <source>
        <dbReference type="Pfam" id="PF00156"/>
    </source>
</evidence>
<keyword evidence="3 5" id="KW-0808">Transferase</keyword>
<comment type="similarity">
    <text evidence="5">Belongs to the purine/pyrimidine phosphoribosyltransferase family. Xpt subfamily.</text>
</comment>
<keyword evidence="1 5" id="KW-0963">Cytoplasm</keyword>
<accession>A0A7W8CY41</accession>
<dbReference type="InterPro" id="IPR000836">
    <property type="entry name" value="PRTase_dom"/>
</dbReference>
<evidence type="ECO:0000256" key="6">
    <source>
        <dbReference type="NCBIfam" id="TIGR01744"/>
    </source>
</evidence>
<dbReference type="AlphaFoldDB" id="A0A7W8CY41"/>
<keyword evidence="9" id="KW-1185">Reference proteome</keyword>
<comment type="caution">
    <text evidence="8">The sequence shown here is derived from an EMBL/GenBank/DDBJ whole genome shotgun (WGS) entry which is preliminary data.</text>
</comment>
<comment type="subunit">
    <text evidence="5">Homodimer.</text>
</comment>
<dbReference type="EC" id="2.4.2.22" evidence="5 6"/>
<feature type="binding site" evidence="5">
    <location>
        <position position="155"/>
    </location>
    <ligand>
        <name>xanthine</name>
        <dbReference type="ChEBI" id="CHEBI:17712"/>
    </ligand>
</feature>
<dbReference type="GO" id="GO:0006166">
    <property type="term" value="P:purine ribonucleoside salvage"/>
    <property type="evidence" value="ECO:0007669"/>
    <property type="project" value="UniProtKB-KW"/>
</dbReference>
<reference evidence="8 9" key="1">
    <citation type="submission" date="2020-08" db="EMBL/GenBank/DDBJ databases">
        <title>Genomic Encyclopedia of Type Strains, Phase IV (KMG-IV): sequencing the most valuable type-strain genomes for metagenomic binning, comparative biology and taxonomic classification.</title>
        <authorList>
            <person name="Goeker M."/>
        </authorList>
    </citation>
    <scope>NUCLEOTIDE SEQUENCE [LARGE SCALE GENOMIC DNA]</scope>
    <source>
        <strain evidence="8 9">DSM 25799</strain>
    </source>
</reference>